<reference evidence="5" key="1">
    <citation type="submission" date="2023-05" db="EMBL/GenBank/DDBJ databases">
        <authorList>
            <person name="Du J."/>
        </authorList>
    </citation>
    <scope>NUCLEOTIDE SEQUENCE</scope>
    <source>
        <strain evidence="5">UMB1064</strain>
    </source>
</reference>
<evidence type="ECO:0000256" key="1">
    <source>
        <dbReference type="ARBA" id="ARBA00008857"/>
    </source>
</evidence>
<evidence type="ECO:0000256" key="3">
    <source>
        <dbReference type="ARBA" id="ARBA00023172"/>
    </source>
</evidence>
<accession>A0AAW9SYJ5</accession>
<feature type="domain" description="Tyr recombinase" evidence="4">
    <location>
        <begin position="64"/>
        <end position="255"/>
    </location>
</feature>
<name>A0AAW9SYJ5_CORAY</name>
<dbReference type="InterPro" id="IPR050090">
    <property type="entry name" value="Tyrosine_recombinase_XerCD"/>
</dbReference>
<dbReference type="PANTHER" id="PTHR30349">
    <property type="entry name" value="PHAGE INTEGRASE-RELATED"/>
    <property type="match status" value="1"/>
</dbReference>
<organism evidence="5 6">
    <name type="scientific">Corynebacterium amycolatum</name>
    <dbReference type="NCBI Taxonomy" id="43765"/>
    <lineage>
        <taxon>Bacteria</taxon>
        <taxon>Bacillati</taxon>
        <taxon>Actinomycetota</taxon>
        <taxon>Actinomycetes</taxon>
        <taxon>Mycobacteriales</taxon>
        <taxon>Corynebacteriaceae</taxon>
        <taxon>Corynebacterium</taxon>
    </lineage>
</organism>
<dbReference type="PANTHER" id="PTHR30349:SF41">
    <property type="entry name" value="INTEGRASE_RECOMBINASE PROTEIN MJ0367-RELATED"/>
    <property type="match status" value="1"/>
</dbReference>
<evidence type="ECO:0000313" key="5">
    <source>
        <dbReference type="EMBL" id="MEO3717121.1"/>
    </source>
</evidence>
<dbReference type="EMBL" id="JASOOY020000020">
    <property type="protein sequence ID" value="MEO3717121.1"/>
    <property type="molecule type" value="Genomic_DNA"/>
</dbReference>
<dbReference type="Proteomes" id="UP001223646">
    <property type="component" value="Unassembled WGS sequence"/>
</dbReference>
<dbReference type="GO" id="GO:0003677">
    <property type="term" value="F:DNA binding"/>
    <property type="evidence" value="ECO:0007669"/>
    <property type="project" value="UniProtKB-KW"/>
</dbReference>
<evidence type="ECO:0000256" key="2">
    <source>
        <dbReference type="ARBA" id="ARBA00023125"/>
    </source>
</evidence>
<comment type="similarity">
    <text evidence="1">Belongs to the 'phage' integrase family.</text>
</comment>
<dbReference type="RefSeq" id="WP_160310001.1">
    <property type="nucleotide sequence ID" value="NZ_JASOFM010000034.1"/>
</dbReference>
<evidence type="ECO:0000313" key="6">
    <source>
        <dbReference type="Proteomes" id="UP001223646"/>
    </source>
</evidence>
<dbReference type="Pfam" id="PF00589">
    <property type="entry name" value="Phage_integrase"/>
    <property type="match status" value="1"/>
</dbReference>
<proteinExistence type="inferred from homology"/>
<dbReference type="GO" id="GO:0006310">
    <property type="term" value="P:DNA recombination"/>
    <property type="evidence" value="ECO:0007669"/>
    <property type="project" value="UniProtKB-KW"/>
</dbReference>
<dbReference type="AlphaFoldDB" id="A0AAW9SYJ5"/>
<sequence length="261" mass="29718">MDKLTPRKVAAWWQDTVEAFPDTAYRNHRAYQKLRTIMNLAVEYGYLTSNPVHVRVASRKPQSKRKELPTTEQFRAILEHVPHRYRLITVLCLFHGLRLGEALALHGKHVFPDKVIIEGTLARVPNGKGGVKMELHPPKTQAGYRTVPIMPEFQHIITEHLATYQPRPEGYATETDNGAVVFDTSYRSIFYRAKDKAGIEDDLTPHYGRVYLITRLAEAGATPREIGLILGQEDVSTIVNTYMRARQRRANALMSSVNLED</sequence>
<dbReference type="SUPFAM" id="SSF56349">
    <property type="entry name" value="DNA breaking-rejoining enzymes"/>
    <property type="match status" value="1"/>
</dbReference>
<gene>
    <name evidence="5" type="ORF">QP460_005905</name>
</gene>
<reference evidence="5" key="2">
    <citation type="submission" date="2024-05" db="EMBL/GenBank/DDBJ databases">
        <authorList>
            <person name="Wolfe A."/>
        </authorList>
    </citation>
    <scope>NUCLEOTIDE SEQUENCE</scope>
    <source>
        <strain evidence="5">UMB1064</strain>
    </source>
</reference>
<dbReference type="InterPro" id="IPR011010">
    <property type="entry name" value="DNA_brk_join_enz"/>
</dbReference>
<dbReference type="Gene3D" id="1.10.443.10">
    <property type="entry name" value="Intergrase catalytic core"/>
    <property type="match status" value="1"/>
</dbReference>
<keyword evidence="3" id="KW-0233">DNA recombination</keyword>
<comment type="caution">
    <text evidence="5">The sequence shown here is derived from an EMBL/GenBank/DDBJ whole genome shotgun (WGS) entry which is preliminary data.</text>
</comment>
<dbReference type="PROSITE" id="PS51898">
    <property type="entry name" value="TYR_RECOMBINASE"/>
    <property type="match status" value="1"/>
</dbReference>
<dbReference type="GO" id="GO:0015074">
    <property type="term" value="P:DNA integration"/>
    <property type="evidence" value="ECO:0007669"/>
    <property type="project" value="InterPro"/>
</dbReference>
<dbReference type="InterPro" id="IPR013762">
    <property type="entry name" value="Integrase-like_cat_sf"/>
</dbReference>
<protein>
    <submittedName>
        <fullName evidence="5">Tyrosine-type recombinase/integrase</fullName>
    </submittedName>
</protein>
<dbReference type="InterPro" id="IPR002104">
    <property type="entry name" value="Integrase_catalytic"/>
</dbReference>
<evidence type="ECO:0000259" key="4">
    <source>
        <dbReference type="PROSITE" id="PS51898"/>
    </source>
</evidence>
<keyword evidence="2" id="KW-0238">DNA-binding</keyword>